<dbReference type="AlphaFoldDB" id="A0AAV3Q5V8"/>
<evidence type="ECO:0000256" key="1">
    <source>
        <dbReference type="SAM" id="MobiDB-lite"/>
    </source>
</evidence>
<comment type="caution">
    <text evidence="2">The sequence shown here is derived from an EMBL/GenBank/DDBJ whole genome shotgun (WGS) entry which is preliminary data.</text>
</comment>
<proteinExistence type="predicted"/>
<dbReference type="PANTHER" id="PTHR47871">
    <property type="entry name" value="NAC DOMAIN-CONTAINING PROTEIN 8"/>
    <property type="match status" value="1"/>
</dbReference>
<keyword evidence="3" id="KW-1185">Reference proteome</keyword>
<reference evidence="2 3" key="1">
    <citation type="submission" date="2024-01" db="EMBL/GenBank/DDBJ databases">
        <title>The complete chloroplast genome sequence of Lithospermum erythrorhizon: insights into the phylogenetic relationship among Boraginaceae species and the maternal lineages of purple gromwells.</title>
        <authorList>
            <person name="Okada T."/>
            <person name="Watanabe K."/>
        </authorList>
    </citation>
    <scope>NUCLEOTIDE SEQUENCE [LARGE SCALE GENOMIC DNA]</scope>
</reference>
<evidence type="ECO:0000313" key="3">
    <source>
        <dbReference type="Proteomes" id="UP001454036"/>
    </source>
</evidence>
<organism evidence="2 3">
    <name type="scientific">Lithospermum erythrorhizon</name>
    <name type="common">Purple gromwell</name>
    <name type="synonym">Lithospermum officinale var. erythrorhizon</name>
    <dbReference type="NCBI Taxonomy" id="34254"/>
    <lineage>
        <taxon>Eukaryota</taxon>
        <taxon>Viridiplantae</taxon>
        <taxon>Streptophyta</taxon>
        <taxon>Embryophyta</taxon>
        <taxon>Tracheophyta</taxon>
        <taxon>Spermatophyta</taxon>
        <taxon>Magnoliopsida</taxon>
        <taxon>eudicotyledons</taxon>
        <taxon>Gunneridae</taxon>
        <taxon>Pentapetalae</taxon>
        <taxon>asterids</taxon>
        <taxon>lamiids</taxon>
        <taxon>Boraginales</taxon>
        <taxon>Boraginaceae</taxon>
        <taxon>Boraginoideae</taxon>
        <taxon>Lithospermeae</taxon>
        <taxon>Lithospermum</taxon>
    </lineage>
</organism>
<feature type="compositionally biased region" description="Polar residues" evidence="1">
    <location>
        <begin position="372"/>
        <end position="386"/>
    </location>
</feature>
<name>A0AAV3Q5V8_LITER</name>
<feature type="region of interest" description="Disordered" evidence="1">
    <location>
        <begin position="353"/>
        <end position="402"/>
    </location>
</feature>
<dbReference type="Proteomes" id="UP001454036">
    <property type="component" value="Unassembled WGS sequence"/>
</dbReference>
<protein>
    <submittedName>
        <fullName evidence="2">Uncharacterized protein</fullName>
    </submittedName>
</protein>
<gene>
    <name evidence="2" type="ORF">LIER_15158</name>
</gene>
<sequence>MAPILGCDNEFIKNKKDDENSNWVTWSEENDRLPLKQRLKMLLASKALLCNDGSFLVEPGAFGCIEADKCTTPNHISLIENINVSTPAFLAQPDGSVMKVGQMDDPVSIGGAHIDDLSRSNKQAVVEIKTLVKDDILDDLDHVVLISRQRMLLQKESKSASNVQEISSGLGCRKLDFVTQQISQIGEDTSQLKNKVRMSVGNHFKEGHKIKSSESANGTARLSHTAQIVKRQHCNLEIGANKVTNVIRRGDSDKRRFFPKVLSQNKPCGEKYPSSHGSMLNTVSTASVNVKPEPVDGIELEQNGKYSSRGLMFSDMVLVKTELETLDGSCRDVLDHMFLSERMKLLSRKLPQSASYGNLDSSDKLVPPVLASQPNLSESANPQKFSQPKKRRKTATDSVETALEEDAPGLLQALMEKGVAVDEMKLYGQTDHEESLDDSSLEESFSELEAVISQLFSHRSSLLKFPPLRCNKGEKVSYCLACLFSLVDQARYLRFRNWPVEWGWCRDLQSFIFVFERHNRIVLERPEYGYATYFFELVNTLPINWQLKRLVTAMKLASCSRVALIEDRALMIGDDLSEGEARVLMEYGWIPNSGLGTMLNYCDRVFHDRRNEKDSSEWSSKIGKLLIDGYNSGAVVPSGIPVKVEEYNEIDAPQIKLEPS</sequence>
<evidence type="ECO:0000313" key="2">
    <source>
        <dbReference type="EMBL" id="GAA0158030.1"/>
    </source>
</evidence>
<dbReference type="EMBL" id="BAABME010003240">
    <property type="protein sequence ID" value="GAA0158030.1"/>
    <property type="molecule type" value="Genomic_DNA"/>
</dbReference>
<accession>A0AAV3Q5V8</accession>
<dbReference type="PANTHER" id="PTHR47871:SF2">
    <property type="entry name" value="OS03G0221300 PROTEIN"/>
    <property type="match status" value="1"/>
</dbReference>